<protein>
    <submittedName>
        <fullName evidence="1">Uncharacterized protein</fullName>
    </submittedName>
</protein>
<organism evidence="1 2">
    <name type="scientific">Xenoophorus captivus</name>
    <dbReference type="NCBI Taxonomy" id="1517983"/>
    <lineage>
        <taxon>Eukaryota</taxon>
        <taxon>Metazoa</taxon>
        <taxon>Chordata</taxon>
        <taxon>Craniata</taxon>
        <taxon>Vertebrata</taxon>
        <taxon>Euteleostomi</taxon>
        <taxon>Actinopterygii</taxon>
        <taxon>Neopterygii</taxon>
        <taxon>Teleostei</taxon>
        <taxon>Neoteleostei</taxon>
        <taxon>Acanthomorphata</taxon>
        <taxon>Ovalentaria</taxon>
        <taxon>Atherinomorphae</taxon>
        <taxon>Cyprinodontiformes</taxon>
        <taxon>Goodeidae</taxon>
        <taxon>Xenoophorus</taxon>
    </lineage>
</organism>
<accession>A0ABV0SDR2</accession>
<keyword evidence="2" id="KW-1185">Reference proteome</keyword>
<gene>
    <name evidence="1" type="ORF">XENOCAPTIV_003110</name>
</gene>
<evidence type="ECO:0000313" key="2">
    <source>
        <dbReference type="Proteomes" id="UP001434883"/>
    </source>
</evidence>
<evidence type="ECO:0000313" key="1">
    <source>
        <dbReference type="EMBL" id="MEQ2218429.1"/>
    </source>
</evidence>
<proteinExistence type="predicted"/>
<dbReference type="Proteomes" id="UP001434883">
    <property type="component" value="Unassembled WGS sequence"/>
</dbReference>
<comment type="caution">
    <text evidence="1">The sequence shown here is derived from an EMBL/GenBank/DDBJ whole genome shotgun (WGS) entry which is preliminary data.</text>
</comment>
<name>A0ABV0SDR2_9TELE</name>
<reference evidence="1 2" key="1">
    <citation type="submission" date="2021-06" db="EMBL/GenBank/DDBJ databases">
        <authorList>
            <person name="Palmer J.M."/>
        </authorList>
    </citation>
    <scope>NUCLEOTIDE SEQUENCE [LARGE SCALE GENOMIC DNA]</scope>
    <source>
        <strain evidence="1 2">XC_2019</strain>
        <tissue evidence="1">Muscle</tissue>
    </source>
</reference>
<dbReference type="EMBL" id="JAHRIN010076941">
    <property type="protein sequence ID" value="MEQ2218429.1"/>
    <property type="molecule type" value="Genomic_DNA"/>
</dbReference>
<sequence length="259" mass="28814">MIALAGRCGVSDTFIRGVMNTPQCVKCLSVGTAAQDGGNSALCCCWVQPSNAYSFPRTHTSSCCGLHFVVDCADVALPVQKPQRSVCFHVNSQKFHILLLLYEYKFFINRNMTEESSLLNLEELYSVEHFEKLERIVSMYVDIVAQLSKPFKCLIAATDCMRLLHEWSPPLSSLVLVELQAEEDWDHQAALTEFFHKLPQPHPQLQSIFLLFASNPVQKGPADDPIPVSEGPIDTSNIVLKVPGEVSSSPITTTPSFRR</sequence>